<dbReference type="RefSeq" id="WP_417936014.1">
    <property type="nucleotide sequence ID" value="NZ_JAMQON010000003.1"/>
</dbReference>
<keyword evidence="3" id="KW-1185">Reference proteome</keyword>
<dbReference type="Proteomes" id="UP001259659">
    <property type="component" value="Unassembled WGS sequence"/>
</dbReference>
<evidence type="ECO:0008006" key="4">
    <source>
        <dbReference type="Google" id="ProtNLM"/>
    </source>
</evidence>
<keyword evidence="1" id="KW-1133">Transmembrane helix</keyword>
<keyword evidence="1" id="KW-0812">Transmembrane</keyword>
<name>A0ABU2FCV6_9EURY</name>
<sequence length="91" mass="9289">MSESEPESGAAAMVAALNVVRNAKYGFGLAALVTAGLVAFFVLAPLFVLPGTTRPTYLYGALAFVLVVSLGGLLTAVFTVVSAVRLARSSP</sequence>
<dbReference type="InterPro" id="IPR055958">
    <property type="entry name" value="DUF7536"/>
</dbReference>
<reference evidence="2 3" key="1">
    <citation type="submission" date="2022-06" db="EMBL/GenBank/DDBJ databases">
        <title>Haloarcula sp. a new haloarchaeum isolate from saline soil.</title>
        <authorList>
            <person name="Strakova D."/>
            <person name="Galisteo C."/>
            <person name="Sanchez-Porro C."/>
            <person name="Ventosa A."/>
        </authorList>
    </citation>
    <scope>NUCLEOTIDE SEQUENCE [LARGE SCALE GENOMIC DNA]</scope>
    <source>
        <strain evidence="2 3">S1CR25-12</strain>
    </source>
</reference>
<dbReference type="Pfam" id="PF24380">
    <property type="entry name" value="DUF7536"/>
    <property type="match status" value="1"/>
</dbReference>
<organism evidence="2 3">
    <name type="scientific">Haloarcula saliterrae</name>
    <dbReference type="NCBI Taxonomy" id="2950534"/>
    <lineage>
        <taxon>Archaea</taxon>
        <taxon>Methanobacteriati</taxon>
        <taxon>Methanobacteriota</taxon>
        <taxon>Stenosarchaea group</taxon>
        <taxon>Halobacteria</taxon>
        <taxon>Halobacteriales</taxon>
        <taxon>Haloarculaceae</taxon>
        <taxon>Haloarcula</taxon>
    </lineage>
</organism>
<keyword evidence="1" id="KW-0472">Membrane</keyword>
<feature type="transmembrane region" description="Helical" evidence="1">
    <location>
        <begin position="27"/>
        <end position="49"/>
    </location>
</feature>
<accession>A0ABU2FCV6</accession>
<evidence type="ECO:0000313" key="2">
    <source>
        <dbReference type="EMBL" id="MDS0260079.1"/>
    </source>
</evidence>
<protein>
    <recommendedName>
        <fullName evidence="4">Cox cluster protein</fullName>
    </recommendedName>
</protein>
<comment type="caution">
    <text evidence="2">The sequence shown here is derived from an EMBL/GenBank/DDBJ whole genome shotgun (WGS) entry which is preliminary data.</text>
</comment>
<dbReference type="EMBL" id="JAMQON010000003">
    <property type="protein sequence ID" value="MDS0260079.1"/>
    <property type="molecule type" value="Genomic_DNA"/>
</dbReference>
<evidence type="ECO:0000256" key="1">
    <source>
        <dbReference type="SAM" id="Phobius"/>
    </source>
</evidence>
<proteinExistence type="predicted"/>
<evidence type="ECO:0000313" key="3">
    <source>
        <dbReference type="Proteomes" id="UP001259659"/>
    </source>
</evidence>
<gene>
    <name evidence="2" type="ORF">NDI56_11810</name>
</gene>
<feature type="transmembrane region" description="Helical" evidence="1">
    <location>
        <begin position="61"/>
        <end position="84"/>
    </location>
</feature>